<evidence type="ECO:0000313" key="1">
    <source>
        <dbReference type="EMBL" id="MPL81804.1"/>
    </source>
</evidence>
<protein>
    <recommendedName>
        <fullName evidence="2">T9SS C-terminal target domain-containing protein</fullName>
    </recommendedName>
</protein>
<gene>
    <name evidence="1" type="ORF">SDC9_27734</name>
</gene>
<dbReference type="PROSITE" id="PS51257">
    <property type="entry name" value="PROKAR_LIPOPROTEIN"/>
    <property type="match status" value="1"/>
</dbReference>
<proteinExistence type="predicted"/>
<accession>A0A644USG0</accession>
<name>A0A644USG0_9ZZZZ</name>
<comment type="caution">
    <text evidence="1">The sequence shown here is derived from an EMBL/GenBank/DDBJ whole genome shotgun (WGS) entry which is preliminary data.</text>
</comment>
<evidence type="ECO:0008006" key="2">
    <source>
        <dbReference type="Google" id="ProtNLM"/>
    </source>
</evidence>
<reference evidence="1" key="1">
    <citation type="submission" date="2019-08" db="EMBL/GenBank/DDBJ databases">
        <authorList>
            <person name="Kucharzyk K."/>
            <person name="Murdoch R.W."/>
            <person name="Higgins S."/>
            <person name="Loffler F."/>
        </authorList>
    </citation>
    <scope>NUCLEOTIDE SEQUENCE</scope>
</reference>
<dbReference type="AlphaFoldDB" id="A0A644USG0"/>
<dbReference type="PANTHER" id="PTHR41339">
    <property type="entry name" value="LIPL48"/>
    <property type="match status" value="1"/>
</dbReference>
<dbReference type="EMBL" id="VSSQ01000155">
    <property type="protein sequence ID" value="MPL81804.1"/>
    <property type="molecule type" value="Genomic_DNA"/>
</dbReference>
<organism evidence="1">
    <name type="scientific">bioreactor metagenome</name>
    <dbReference type="NCBI Taxonomy" id="1076179"/>
    <lineage>
        <taxon>unclassified sequences</taxon>
        <taxon>metagenomes</taxon>
        <taxon>ecological metagenomes</taxon>
    </lineage>
</organism>
<dbReference type="PANTHER" id="PTHR41339:SF1">
    <property type="entry name" value="SECRETED PROTEIN"/>
    <property type="match status" value="1"/>
</dbReference>
<sequence>MRKLLLNFAVVLLSAIAVFSSCEEKVDPDADLKENPYEAIIKTKITGTRNFVKDSVYILIGQINVEGVLNIEPGTIIKGDKKTKGTLVVVPGGQIFAEGTPNQPIVFTSRMKPGERAAGDWGGVILVGKAPVNQSNATVEGLSNPVEYGTAAIPERNENDNSGVLKYVRIEFSGIALQPDKETNGLTMCAVGKGTEISHVQVSYGGDDSFEWFGGNVNAKYLIAYLGLDDDWDVDFGYSGNVQFGLSVRNPRVADVSASNGFESDNDGSGSAASPKTSAVFSNMTVIGPLKTTSDKNVNANYGAAMHLRRNTSISIFNSVFAGWHTGLLLDATTTYTNATNGDMALQNIAVVGIKGKALAGAAGVTDENATAFFNTQAFNNSIIATVADAKISNSFFNASKEGSEAIPSSFLPETGSPLLNTGAFAHAKLQNVFFDKTATYKGAFGASDWTKEAWVNFDPQNTNYR</sequence>